<proteinExistence type="predicted"/>
<dbReference type="OrthoDB" id="7691333at2"/>
<dbReference type="Proteomes" id="UP000305888">
    <property type="component" value="Chromosome"/>
</dbReference>
<dbReference type="Pfam" id="PF10636">
    <property type="entry name" value="hemP"/>
    <property type="match status" value="1"/>
</dbReference>
<organism evidence="1 2">
    <name type="scientific">Paroceanicella profunda</name>
    <dbReference type="NCBI Taxonomy" id="2579971"/>
    <lineage>
        <taxon>Bacteria</taxon>
        <taxon>Pseudomonadati</taxon>
        <taxon>Pseudomonadota</taxon>
        <taxon>Alphaproteobacteria</taxon>
        <taxon>Rhodobacterales</taxon>
        <taxon>Paracoccaceae</taxon>
        <taxon>Paroceanicella</taxon>
    </lineage>
</organism>
<dbReference type="RefSeq" id="WP_138572051.1">
    <property type="nucleotide sequence ID" value="NZ_CP040818.1"/>
</dbReference>
<dbReference type="KEGG" id="ppru:FDP22_08985"/>
<dbReference type="Gene3D" id="2.10.70.10">
    <property type="entry name" value="Complement Module, domain 1"/>
    <property type="match status" value="1"/>
</dbReference>
<sequence>MTDDPRPADLPAAPEVSEDPLRVFDTAPRHEVRDLTAGGSEAVILLDGKSYLLRITRQGKLILTK</sequence>
<dbReference type="EMBL" id="CP040818">
    <property type="protein sequence ID" value="QDL91898.1"/>
    <property type="molecule type" value="Genomic_DNA"/>
</dbReference>
<reference evidence="1 2" key="1">
    <citation type="submission" date="2019-06" db="EMBL/GenBank/DDBJ databases">
        <title>Genome sequence of Rhodobacteraceae bacterium D4M1.</title>
        <authorList>
            <person name="Cao J."/>
        </authorList>
    </citation>
    <scope>NUCLEOTIDE SEQUENCE [LARGE SCALE GENOMIC DNA]</scope>
    <source>
        <strain evidence="1 2">D4M1</strain>
    </source>
</reference>
<evidence type="ECO:0000313" key="2">
    <source>
        <dbReference type="Proteomes" id="UP000305888"/>
    </source>
</evidence>
<dbReference type="AlphaFoldDB" id="A0A5B8FHE2"/>
<keyword evidence="2" id="KW-1185">Reference proteome</keyword>
<gene>
    <name evidence="1" type="primary">hemP</name>
    <name evidence="1" type="ORF">FDP22_08985</name>
</gene>
<name>A0A5B8FHE2_9RHOB</name>
<dbReference type="InterPro" id="IPR019600">
    <property type="entry name" value="Hemin_uptake_protein_HemP"/>
</dbReference>
<evidence type="ECO:0000313" key="1">
    <source>
        <dbReference type="EMBL" id="QDL91898.1"/>
    </source>
</evidence>
<accession>A0A5B8FHE2</accession>
<protein>
    <submittedName>
        <fullName evidence="1">Hemin uptake protein HemP</fullName>
    </submittedName>
</protein>